<sequence length="244" mass="26178">MSKLHHRGGVIVPPANPTVEPEFRELISPELAMHTTRFPVFTGWDQQQRNQGYLDVLPESVADFGSLALDSVFIACTGSHYLLSPQEDVALCADLGEQLGTAVRSATLTITDALTALGATRIVVASPYETWLTELSHRYWEAAGFEVGDVVRVRAQTGYNPYDVTEEALAEQVEAAGVADDAVILFTGTGMPTIGAMTRLSAGTERRVLSSNLCGARWLQRDLPAGASHPLLARLAAQTAEVAA</sequence>
<evidence type="ECO:0000313" key="2">
    <source>
        <dbReference type="Proteomes" id="UP000608530"/>
    </source>
</evidence>
<dbReference type="EMBL" id="JAEHOH010000016">
    <property type="protein sequence ID" value="MBK0419779.1"/>
    <property type="molecule type" value="Genomic_DNA"/>
</dbReference>
<name>A0A934UUR1_9MICO</name>
<dbReference type="PANTHER" id="PTHR40267:SF1">
    <property type="entry name" value="BLR3294 PROTEIN"/>
    <property type="match status" value="1"/>
</dbReference>
<keyword evidence="2" id="KW-1185">Reference proteome</keyword>
<dbReference type="InterPro" id="IPR026286">
    <property type="entry name" value="MaiA/AMDase"/>
</dbReference>
<proteinExistence type="predicted"/>
<evidence type="ECO:0008006" key="3">
    <source>
        <dbReference type="Google" id="ProtNLM"/>
    </source>
</evidence>
<dbReference type="AlphaFoldDB" id="A0A934UUR1"/>
<comment type="caution">
    <text evidence="1">The sequence shown here is derived from an EMBL/GenBank/DDBJ whole genome shotgun (WGS) entry which is preliminary data.</text>
</comment>
<organism evidence="1 2">
    <name type="scientific">Leucobacter chromiisoli</name>
    <dbReference type="NCBI Taxonomy" id="2796471"/>
    <lineage>
        <taxon>Bacteria</taxon>
        <taxon>Bacillati</taxon>
        <taxon>Actinomycetota</taxon>
        <taxon>Actinomycetes</taxon>
        <taxon>Micrococcales</taxon>
        <taxon>Microbacteriaceae</taxon>
        <taxon>Leucobacter</taxon>
    </lineage>
</organism>
<dbReference type="InterPro" id="IPR053714">
    <property type="entry name" value="Iso_Racemase_Enz_sf"/>
</dbReference>
<evidence type="ECO:0000313" key="1">
    <source>
        <dbReference type="EMBL" id="MBK0419779.1"/>
    </source>
</evidence>
<dbReference type="Pfam" id="PF17645">
    <property type="entry name" value="Amdase"/>
    <property type="match status" value="1"/>
</dbReference>
<dbReference type="RefSeq" id="WP_200115916.1">
    <property type="nucleotide sequence ID" value="NZ_JAEHOH010000016.1"/>
</dbReference>
<dbReference type="Gene3D" id="3.40.50.12500">
    <property type="match status" value="1"/>
</dbReference>
<gene>
    <name evidence="1" type="ORF">JD276_12120</name>
</gene>
<dbReference type="PANTHER" id="PTHR40267">
    <property type="entry name" value="BLR3294 PROTEIN"/>
    <property type="match status" value="1"/>
</dbReference>
<accession>A0A934UUR1</accession>
<dbReference type="Proteomes" id="UP000608530">
    <property type="component" value="Unassembled WGS sequence"/>
</dbReference>
<protein>
    <recommendedName>
        <fullName evidence="3">Arylmalonate decarboxylase</fullName>
    </recommendedName>
</protein>
<reference evidence="1" key="1">
    <citation type="submission" date="2020-12" db="EMBL/GenBank/DDBJ databases">
        <title>Leucobacter sp. CAS1, isolated from Chromium sludge.</title>
        <authorList>
            <person name="Xu Z."/>
        </authorList>
    </citation>
    <scope>NUCLEOTIDE SEQUENCE</scope>
    <source>
        <strain evidence="1">CSA1</strain>
    </source>
</reference>